<dbReference type="PROSITE" id="PS50222">
    <property type="entry name" value="EF_HAND_2"/>
    <property type="match status" value="1"/>
</dbReference>
<proteinExistence type="predicted"/>
<sequence length="100" mass="10353">MTTTQGLLSAAILVALAGCQNTLPFGDGAGSFERAKLEGSAPPALVAQFHQLDKNGDGVIDPSEARSDADLMGAFGTADRDGDRQLSLEEFLDSQATESP</sequence>
<gene>
    <name evidence="2" type="ORF">ABV408_16245</name>
</gene>
<dbReference type="AlphaFoldDB" id="A0AB74UB95"/>
<dbReference type="EMBL" id="CP159578">
    <property type="protein sequence ID" value="XCJ78975.1"/>
    <property type="molecule type" value="Genomic_DNA"/>
</dbReference>
<feature type="domain" description="EF-hand" evidence="1">
    <location>
        <begin position="40"/>
        <end position="75"/>
    </location>
</feature>
<dbReference type="RefSeq" id="WP_353979925.1">
    <property type="nucleotide sequence ID" value="NZ_CP159578.1"/>
</dbReference>
<dbReference type="GO" id="GO:0005509">
    <property type="term" value="F:calcium ion binding"/>
    <property type="evidence" value="ECO:0007669"/>
    <property type="project" value="InterPro"/>
</dbReference>
<name>A0AB74UB95_9GAMM</name>
<evidence type="ECO:0000259" key="1">
    <source>
        <dbReference type="PROSITE" id="PS50222"/>
    </source>
</evidence>
<dbReference type="Pfam" id="PF13202">
    <property type="entry name" value="EF-hand_5"/>
    <property type="match status" value="1"/>
</dbReference>
<dbReference type="Gene3D" id="1.10.238.10">
    <property type="entry name" value="EF-hand"/>
    <property type="match status" value="1"/>
</dbReference>
<dbReference type="InterPro" id="IPR002048">
    <property type="entry name" value="EF_hand_dom"/>
</dbReference>
<reference evidence="2" key="1">
    <citation type="submission" date="2024-06" db="EMBL/GenBank/DDBJ databases">
        <title>Complete genome of Salinicola endophyticus HNIBRBA4755.</title>
        <authorList>
            <person name="Shin S.Y."/>
            <person name="Kang H."/>
            <person name="Song J."/>
        </authorList>
    </citation>
    <scope>NUCLEOTIDE SEQUENCE</scope>
    <source>
        <strain evidence="2">HNIBRBA4755</strain>
    </source>
</reference>
<accession>A0AB74UB95</accession>
<protein>
    <recommendedName>
        <fullName evidence="1">EF-hand domain-containing protein</fullName>
    </recommendedName>
</protein>
<dbReference type="InterPro" id="IPR011992">
    <property type="entry name" value="EF-hand-dom_pair"/>
</dbReference>
<organism evidence="2">
    <name type="scientific">Salinicola endophyticus</name>
    <dbReference type="NCBI Taxonomy" id="1949083"/>
    <lineage>
        <taxon>Bacteria</taxon>
        <taxon>Pseudomonadati</taxon>
        <taxon>Pseudomonadota</taxon>
        <taxon>Gammaproteobacteria</taxon>
        <taxon>Oceanospirillales</taxon>
        <taxon>Halomonadaceae</taxon>
        <taxon>Salinicola</taxon>
    </lineage>
</organism>
<evidence type="ECO:0000313" key="2">
    <source>
        <dbReference type="EMBL" id="XCJ78975.1"/>
    </source>
</evidence>
<dbReference type="SUPFAM" id="SSF47473">
    <property type="entry name" value="EF-hand"/>
    <property type="match status" value="1"/>
</dbReference>